<sequence length="89" mass="10574">MCQYKYLYNSTKKIKYGRTLNKQLSFRYQLFTVSTSQRISYRIIKNLRNSNKRNRKLNKIVADSEDLSAMAKEFANDTKKLARCKCFGM</sequence>
<keyword evidence="5" id="KW-1185">Reference proteome</keyword>
<name>A0AA86P667_9EUKA</name>
<protein>
    <submittedName>
        <fullName evidence="1">Putative</fullName>
    </submittedName>
    <submittedName>
        <fullName evidence="3">SNARE</fullName>
    </submittedName>
</protein>
<dbReference type="EMBL" id="CATOUU010000490">
    <property type="protein sequence ID" value="CAI9931446.1"/>
    <property type="molecule type" value="Genomic_DNA"/>
</dbReference>
<comment type="caution">
    <text evidence="1">The sequence shown here is derived from an EMBL/GenBank/DDBJ whole genome shotgun (WGS) entry which is preliminary data.</text>
</comment>
<proteinExistence type="predicted"/>
<dbReference type="AlphaFoldDB" id="A0AA86P667"/>
<dbReference type="EMBL" id="CAXDID020000450">
    <property type="protein sequence ID" value="CAL6092958.1"/>
    <property type="molecule type" value="Genomic_DNA"/>
</dbReference>
<dbReference type="Proteomes" id="UP001642409">
    <property type="component" value="Unassembled WGS sequence"/>
</dbReference>
<reference evidence="3 5" key="2">
    <citation type="submission" date="2024-07" db="EMBL/GenBank/DDBJ databases">
        <authorList>
            <person name="Akdeniz Z."/>
        </authorList>
    </citation>
    <scope>NUCLEOTIDE SEQUENCE [LARGE SCALE GENOMIC DNA]</scope>
</reference>
<evidence type="ECO:0000313" key="3">
    <source>
        <dbReference type="EMBL" id="CAL6092957.1"/>
    </source>
</evidence>
<evidence type="ECO:0000313" key="1">
    <source>
        <dbReference type="EMBL" id="CAI9931446.1"/>
    </source>
</evidence>
<dbReference type="EMBL" id="CAXDID020000450">
    <property type="protein sequence ID" value="CAL6092957.1"/>
    <property type="molecule type" value="Genomic_DNA"/>
</dbReference>
<organism evidence="1">
    <name type="scientific">Hexamita inflata</name>
    <dbReference type="NCBI Taxonomy" id="28002"/>
    <lineage>
        <taxon>Eukaryota</taxon>
        <taxon>Metamonada</taxon>
        <taxon>Diplomonadida</taxon>
        <taxon>Hexamitidae</taxon>
        <taxon>Hexamitinae</taxon>
        <taxon>Hexamita</taxon>
    </lineage>
</organism>
<dbReference type="Gene3D" id="1.20.5.110">
    <property type="match status" value="1"/>
</dbReference>
<gene>
    <name evidence="1" type="ORF">HINF_LOCUS19091</name>
    <name evidence="2" type="ORF">HINF_LOCUS19092</name>
    <name evidence="3" type="ORF">HINF_LOCUS66579</name>
    <name evidence="4" type="ORF">HINF_LOCUS66580</name>
</gene>
<dbReference type="EMBL" id="CATOUU010000490">
    <property type="protein sequence ID" value="CAI9931447.1"/>
    <property type="molecule type" value="Genomic_DNA"/>
</dbReference>
<evidence type="ECO:0000313" key="5">
    <source>
        <dbReference type="Proteomes" id="UP001642409"/>
    </source>
</evidence>
<dbReference type="SUPFAM" id="SSF58038">
    <property type="entry name" value="SNARE fusion complex"/>
    <property type="match status" value="1"/>
</dbReference>
<evidence type="ECO:0000313" key="2">
    <source>
        <dbReference type="EMBL" id="CAI9931447.1"/>
    </source>
</evidence>
<evidence type="ECO:0000313" key="4">
    <source>
        <dbReference type="EMBL" id="CAL6092958.1"/>
    </source>
</evidence>
<reference evidence="1" key="1">
    <citation type="submission" date="2023-06" db="EMBL/GenBank/DDBJ databases">
        <authorList>
            <person name="Kurt Z."/>
        </authorList>
    </citation>
    <scope>NUCLEOTIDE SEQUENCE</scope>
</reference>
<accession>A0AA86P667</accession>